<sequence length="167" mass="18170">MDQFLQQACPSGLRPGYGERSEALTGSPRSQSISTSPIPFDDNPTKTKETILNLGLKADIAEMLPMRPQNHLIPLLVKPPATSMNYEFTQLADPARPRAASVEPPQLASCTTPLPVPAFGDRAQSGKQTATTTKLSPIRTRSRITSARTYKVLLTSENPDVLLERGQ</sequence>
<dbReference type="Proteomes" id="UP001190700">
    <property type="component" value="Unassembled WGS sequence"/>
</dbReference>
<gene>
    <name evidence="2" type="ORF">CYMTET_31937</name>
</gene>
<evidence type="ECO:0000313" key="3">
    <source>
        <dbReference type="Proteomes" id="UP001190700"/>
    </source>
</evidence>
<organism evidence="2 3">
    <name type="scientific">Cymbomonas tetramitiformis</name>
    <dbReference type="NCBI Taxonomy" id="36881"/>
    <lineage>
        <taxon>Eukaryota</taxon>
        <taxon>Viridiplantae</taxon>
        <taxon>Chlorophyta</taxon>
        <taxon>Pyramimonadophyceae</taxon>
        <taxon>Pyramimonadales</taxon>
        <taxon>Pyramimonadaceae</taxon>
        <taxon>Cymbomonas</taxon>
    </lineage>
</organism>
<protein>
    <submittedName>
        <fullName evidence="2">Uncharacterized protein</fullName>
    </submittedName>
</protein>
<keyword evidence="3" id="KW-1185">Reference proteome</keyword>
<accession>A0AAE0FFV1</accession>
<name>A0AAE0FFV1_9CHLO</name>
<feature type="compositionally biased region" description="Polar residues" evidence="1">
    <location>
        <begin position="27"/>
        <end position="37"/>
    </location>
</feature>
<reference evidence="2 3" key="1">
    <citation type="journal article" date="2015" name="Genome Biol. Evol.">
        <title>Comparative Genomics of a Bacterivorous Green Alga Reveals Evolutionary Causalities and Consequences of Phago-Mixotrophic Mode of Nutrition.</title>
        <authorList>
            <person name="Burns J.A."/>
            <person name="Paasch A."/>
            <person name="Narechania A."/>
            <person name="Kim E."/>
        </authorList>
    </citation>
    <scope>NUCLEOTIDE SEQUENCE [LARGE SCALE GENOMIC DNA]</scope>
    <source>
        <strain evidence="2 3">PLY_AMNH</strain>
    </source>
</reference>
<dbReference type="EMBL" id="LGRX02019042">
    <property type="protein sequence ID" value="KAK3259046.1"/>
    <property type="molecule type" value="Genomic_DNA"/>
</dbReference>
<evidence type="ECO:0000256" key="1">
    <source>
        <dbReference type="SAM" id="MobiDB-lite"/>
    </source>
</evidence>
<feature type="region of interest" description="Disordered" evidence="1">
    <location>
        <begin position="1"/>
        <end position="46"/>
    </location>
</feature>
<evidence type="ECO:0000313" key="2">
    <source>
        <dbReference type="EMBL" id="KAK3259046.1"/>
    </source>
</evidence>
<proteinExistence type="predicted"/>
<comment type="caution">
    <text evidence="2">The sequence shown here is derived from an EMBL/GenBank/DDBJ whole genome shotgun (WGS) entry which is preliminary data.</text>
</comment>
<dbReference type="AlphaFoldDB" id="A0AAE0FFV1"/>